<dbReference type="CDD" id="cd11378">
    <property type="entry name" value="DUF296"/>
    <property type="match status" value="1"/>
</dbReference>
<dbReference type="PROSITE" id="PS51742">
    <property type="entry name" value="PPC"/>
    <property type="match status" value="1"/>
</dbReference>
<evidence type="ECO:0000259" key="1">
    <source>
        <dbReference type="PROSITE" id="PS51742"/>
    </source>
</evidence>
<dbReference type="PANTHER" id="PTHR34988">
    <property type="entry name" value="PROTEIN, PUTATIVE-RELATED"/>
    <property type="match status" value="1"/>
</dbReference>
<dbReference type="AlphaFoldDB" id="A0A0S8JUH2"/>
<dbReference type="PANTHER" id="PTHR34988:SF1">
    <property type="entry name" value="DNA-BINDING PROTEIN"/>
    <property type="match status" value="1"/>
</dbReference>
<reference evidence="2 3" key="1">
    <citation type="journal article" date="2015" name="Microbiome">
        <title>Genomic resolution of linkages in carbon, nitrogen, and sulfur cycling among widespread estuary sediment bacteria.</title>
        <authorList>
            <person name="Baker B.J."/>
            <person name="Lazar C.S."/>
            <person name="Teske A.P."/>
            <person name="Dick G.J."/>
        </authorList>
    </citation>
    <scope>NUCLEOTIDE SEQUENCE [LARGE SCALE GENOMIC DNA]</scope>
    <source>
        <strain evidence="2">SM1_77</strain>
    </source>
</reference>
<accession>A0A0S8JUH2</accession>
<dbReference type="InterPro" id="IPR005175">
    <property type="entry name" value="PPC_dom"/>
</dbReference>
<dbReference type="SUPFAM" id="SSF117856">
    <property type="entry name" value="AF0104/ALDC/Ptd012-like"/>
    <property type="match status" value="1"/>
</dbReference>
<sequence>MKLLIFDSYLVVRLEKDEDIITALTQALRSAHIKGGFFYGLGVGKALELGYFDAHKQVYIKKEFPDEYEFTSFLGNVSMVDDEITIHCHVTITDAQFNAYGGHLFHGTVPATLEVIVFPFTQPLTRKKDRATGLNLLELLKEYEA</sequence>
<gene>
    <name evidence="2" type="ORF">AMJ74_06010</name>
</gene>
<comment type="caution">
    <text evidence="2">The sequence shown here is derived from an EMBL/GenBank/DDBJ whole genome shotgun (WGS) entry which is preliminary data.</text>
</comment>
<dbReference type="EMBL" id="LJVE01000130">
    <property type="protein sequence ID" value="KPL12867.1"/>
    <property type="molecule type" value="Genomic_DNA"/>
</dbReference>
<feature type="domain" description="PPC" evidence="1">
    <location>
        <begin position="4"/>
        <end position="140"/>
    </location>
</feature>
<evidence type="ECO:0000313" key="2">
    <source>
        <dbReference type="EMBL" id="KPL12867.1"/>
    </source>
</evidence>
<dbReference type="Gene3D" id="3.30.1330.80">
    <property type="entry name" value="Hypothetical protein, similar to alpha- acetolactate decarboxylase, domain 2"/>
    <property type="match status" value="1"/>
</dbReference>
<name>A0A0S8JUH2_UNCW3</name>
<proteinExistence type="predicted"/>
<organism evidence="2 3">
    <name type="scientific">candidate division WOR_3 bacterium SM1_77</name>
    <dbReference type="NCBI Taxonomy" id="1703778"/>
    <lineage>
        <taxon>Bacteria</taxon>
        <taxon>Bacteria division WOR-3</taxon>
    </lineage>
</organism>
<dbReference type="Proteomes" id="UP000050975">
    <property type="component" value="Unassembled WGS sequence"/>
</dbReference>
<dbReference type="PIRSF" id="PIRSF016702">
    <property type="entry name" value="DNA_bp_PD1"/>
    <property type="match status" value="1"/>
</dbReference>
<dbReference type="InterPro" id="IPR025707">
    <property type="entry name" value="DNA_bp_PD1"/>
</dbReference>
<evidence type="ECO:0000313" key="3">
    <source>
        <dbReference type="Proteomes" id="UP000050975"/>
    </source>
</evidence>
<dbReference type="Pfam" id="PF03479">
    <property type="entry name" value="PCC"/>
    <property type="match status" value="1"/>
</dbReference>
<protein>
    <recommendedName>
        <fullName evidence="1">PPC domain-containing protein</fullName>
    </recommendedName>
</protein>